<reference evidence="1" key="1">
    <citation type="submission" date="2021-01" db="EMBL/GenBank/DDBJ databases">
        <authorList>
            <person name="Corre E."/>
            <person name="Pelletier E."/>
            <person name="Niang G."/>
            <person name="Scheremetjew M."/>
            <person name="Finn R."/>
            <person name="Kale V."/>
            <person name="Holt S."/>
            <person name="Cochrane G."/>
            <person name="Meng A."/>
            <person name="Brown T."/>
            <person name="Cohen L."/>
        </authorList>
    </citation>
    <scope>NUCLEOTIDE SEQUENCE</scope>
    <source>
        <strain evidence="1">S3</strain>
    </source>
</reference>
<dbReference type="EMBL" id="HBIH01004330">
    <property type="protein sequence ID" value="CAE0321273.1"/>
    <property type="molecule type" value="Transcribed_RNA"/>
</dbReference>
<proteinExistence type="predicted"/>
<sequence length="106" mass="12597">MVRVVSSRQRLFDDLHEVVLLLCVLEVVFLKCWGFLRVTSVFWDVDGLEELIFVGASLCLRDYLKYRRDEDLCFLDYHRETKEIFAARPLLWVDLEEDLDQVGKIL</sequence>
<gene>
    <name evidence="1" type="ORF">SINC0208_LOCUS1854</name>
</gene>
<name>A0A7S3IG98_9SPIT</name>
<dbReference type="AlphaFoldDB" id="A0A7S3IG98"/>
<organism evidence="1">
    <name type="scientific">Strombidium inclinatum</name>
    <dbReference type="NCBI Taxonomy" id="197538"/>
    <lineage>
        <taxon>Eukaryota</taxon>
        <taxon>Sar</taxon>
        <taxon>Alveolata</taxon>
        <taxon>Ciliophora</taxon>
        <taxon>Intramacronucleata</taxon>
        <taxon>Spirotrichea</taxon>
        <taxon>Oligotrichia</taxon>
        <taxon>Strombidiidae</taxon>
        <taxon>Strombidium</taxon>
    </lineage>
</organism>
<evidence type="ECO:0000313" key="1">
    <source>
        <dbReference type="EMBL" id="CAE0321273.1"/>
    </source>
</evidence>
<accession>A0A7S3IG98</accession>
<protein>
    <submittedName>
        <fullName evidence="1">Uncharacterized protein</fullName>
    </submittedName>
</protein>